<feature type="region of interest" description="Disordered" evidence="1">
    <location>
        <begin position="177"/>
        <end position="210"/>
    </location>
</feature>
<sequence>MSSYGAPTNPDTRPLPPGWVQQYDSKHPSVLLDLKPRFNRFYVNTAINPPQPSWVHPLGAPPPIPSPQGFAPPPGPPPPDNRGYNSSPYPGQGGYNQSPPPQQSWNSSPGYGGGGGYGGYQGPPQEQRGWFGGGRPQQPPQQVVYEQAPPKKSGMGMGTAIAAGGVGLIGGALLADAFEDHEDREEQQAYDQGYDNGQDNNYDDGGGGDW</sequence>
<feature type="region of interest" description="Disordered" evidence="1">
    <location>
        <begin position="45"/>
        <end position="161"/>
    </location>
</feature>
<dbReference type="STRING" id="98765.A0A2R6RPQ9"/>
<feature type="compositionally biased region" description="Low complexity" evidence="1">
    <location>
        <begin position="190"/>
        <end position="200"/>
    </location>
</feature>
<organism evidence="2 3">
    <name type="scientific">Hermanssonia centrifuga</name>
    <dbReference type="NCBI Taxonomy" id="98765"/>
    <lineage>
        <taxon>Eukaryota</taxon>
        <taxon>Fungi</taxon>
        <taxon>Dikarya</taxon>
        <taxon>Basidiomycota</taxon>
        <taxon>Agaricomycotina</taxon>
        <taxon>Agaricomycetes</taxon>
        <taxon>Polyporales</taxon>
        <taxon>Meruliaceae</taxon>
        <taxon>Hermanssonia</taxon>
    </lineage>
</organism>
<feature type="compositionally biased region" description="Pro residues" evidence="1">
    <location>
        <begin position="59"/>
        <end position="80"/>
    </location>
</feature>
<evidence type="ECO:0008006" key="4">
    <source>
        <dbReference type="Google" id="ProtNLM"/>
    </source>
</evidence>
<feature type="compositionally biased region" description="Gly residues" evidence="1">
    <location>
        <begin position="110"/>
        <end position="121"/>
    </location>
</feature>
<feature type="compositionally biased region" description="Low complexity" evidence="1">
    <location>
        <begin position="140"/>
        <end position="150"/>
    </location>
</feature>
<proteinExistence type="predicted"/>
<dbReference type="Proteomes" id="UP000186601">
    <property type="component" value="Unassembled WGS sequence"/>
</dbReference>
<accession>A0A2R6RPQ9</accession>
<evidence type="ECO:0000313" key="3">
    <source>
        <dbReference type="Proteomes" id="UP000186601"/>
    </source>
</evidence>
<gene>
    <name evidence="2" type="ORF">PHLCEN_2v2221</name>
</gene>
<dbReference type="OrthoDB" id="2367685at2759"/>
<protein>
    <recommendedName>
        <fullName evidence="4">WW domain-containing protein</fullName>
    </recommendedName>
</protein>
<keyword evidence="3" id="KW-1185">Reference proteome</keyword>
<feature type="compositionally biased region" description="Polar residues" evidence="1">
    <location>
        <begin position="1"/>
        <end position="11"/>
    </location>
</feature>
<dbReference type="AlphaFoldDB" id="A0A2R6RPQ9"/>
<evidence type="ECO:0000256" key="1">
    <source>
        <dbReference type="SAM" id="MobiDB-lite"/>
    </source>
</evidence>
<comment type="caution">
    <text evidence="2">The sequence shown here is derived from an EMBL/GenBank/DDBJ whole genome shotgun (WGS) entry which is preliminary data.</text>
</comment>
<name>A0A2R6RPQ9_9APHY</name>
<reference evidence="2 3" key="1">
    <citation type="submission" date="2018-02" db="EMBL/GenBank/DDBJ databases">
        <title>Genome sequence of the basidiomycete white-rot fungus Phlebia centrifuga.</title>
        <authorList>
            <person name="Granchi Z."/>
            <person name="Peng M."/>
            <person name="de Vries R.P."/>
            <person name="Hilden K."/>
            <person name="Makela M.R."/>
            <person name="Grigoriev I."/>
            <person name="Riley R."/>
        </authorList>
    </citation>
    <scope>NUCLEOTIDE SEQUENCE [LARGE SCALE GENOMIC DNA]</scope>
    <source>
        <strain evidence="2 3">FBCC195</strain>
    </source>
</reference>
<feature type="region of interest" description="Disordered" evidence="1">
    <location>
        <begin position="1"/>
        <end position="23"/>
    </location>
</feature>
<evidence type="ECO:0000313" key="2">
    <source>
        <dbReference type="EMBL" id="PSS31979.1"/>
    </source>
</evidence>
<dbReference type="EMBL" id="MLYV02000207">
    <property type="protein sequence ID" value="PSS31979.1"/>
    <property type="molecule type" value="Genomic_DNA"/>
</dbReference>